<dbReference type="PATRIC" id="fig|1003195.29.peg.3223"/>
<evidence type="ECO:0000313" key="2">
    <source>
        <dbReference type="Proteomes" id="UP000007842"/>
    </source>
</evidence>
<dbReference type="Proteomes" id="UP000007842">
    <property type="component" value="Chromosome"/>
</dbReference>
<sequence length="82" mass="9493">MTLLIDLERYEPEDMVWQAPGTPLPRSLVWCTECAIQMSFAGDPIDNFREFGFPDNSPDGPYAQFLRRRGRGIRLSRPPHQQ</sequence>
<dbReference type="AlphaFoldDB" id="G8X000"/>
<reference evidence="2" key="1">
    <citation type="submission" date="2011-12" db="EMBL/GenBank/DDBJ databases">
        <title>Complete genome sequence of Streptomyces cattleya strain DSM 46488.</title>
        <authorList>
            <person name="Ou H.-Y."/>
            <person name="Li P."/>
            <person name="Zhao C."/>
            <person name="O'Hagan D."/>
            <person name="Deng Z."/>
        </authorList>
    </citation>
    <scope>NUCLEOTIDE SEQUENCE [LARGE SCALE GENOMIC DNA]</scope>
    <source>
        <strain evidence="2">ATCC 35852 / DSM 46488 / JCM 4925 / NBRC 14057 / NRRL 8057</strain>
    </source>
</reference>
<protein>
    <submittedName>
        <fullName evidence="1">Uncharacterized protein</fullName>
    </submittedName>
</protein>
<keyword evidence="2" id="KW-1185">Reference proteome</keyword>
<evidence type="ECO:0000313" key="1">
    <source>
        <dbReference type="EMBL" id="AEW95601.1"/>
    </source>
</evidence>
<proteinExistence type="predicted"/>
<gene>
    <name evidence="1" type="ordered locus">SCATT_32300</name>
</gene>
<dbReference type="KEGG" id="scy:SCATT_32300"/>
<name>G8X000_STREN</name>
<dbReference type="EMBL" id="CP003219">
    <property type="protein sequence ID" value="AEW95601.1"/>
    <property type="molecule type" value="Genomic_DNA"/>
</dbReference>
<organism evidence="1 2">
    <name type="scientific">Streptantibioticus cattleyicolor (strain ATCC 35852 / DSM 46488 / JCM 4925 / NBRC 14057 / NRRL 8057)</name>
    <name type="common">Streptomyces cattleya</name>
    <dbReference type="NCBI Taxonomy" id="1003195"/>
    <lineage>
        <taxon>Bacteria</taxon>
        <taxon>Bacillati</taxon>
        <taxon>Actinomycetota</taxon>
        <taxon>Actinomycetes</taxon>
        <taxon>Kitasatosporales</taxon>
        <taxon>Streptomycetaceae</taxon>
        <taxon>Streptantibioticus</taxon>
    </lineage>
</organism>
<accession>G8X000</accession>
<dbReference type="HOGENOM" id="CLU_2556728_0_0_11"/>